<dbReference type="RefSeq" id="YP_009362666.1">
    <property type="nucleotide sequence ID" value="NC_034621.1"/>
</dbReference>
<dbReference type="GeneID" id="32877904"/>
<name>A0A1X9SKC5_9VIRU</name>
<evidence type="ECO:0000313" key="1">
    <source>
        <dbReference type="EMBL" id="ARQ96678.1"/>
    </source>
</evidence>
<accession>A0A1X9SKC5</accession>
<evidence type="ECO:0000313" key="2">
    <source>
        <dbReference type="Proteomes" id="UP000203002"/>
    </source>
</evidence>
<organism evidence="1 2">
    <name type="scientific">Sulfolobus islandicus rod-shaped virus 5</name>
    <dbReference type="NCBI Taxonomy" id="1983548"/>
    <lineage>
        <taxon>Viruses</taxon>
        <taxon>Adnaviria</taxon>
        <taxon>Zilligvirae</taxon>
        <taxon>Taleaviricota</taxon>
        <taxon>Tokiviricetes</taxon>
        <taxon>Ligamenvirales</taxon>
        <taxon>Rudiviridae</taxon>
        <taxon>Usarudivirus</taxon>
        <taxon>Usarudivirus nymphense</taxon>
        <taxon>Usarudivirus SIRV5</taxon>
    </lineage>
</organism>
<dbReference type="KEGG" id="vg:32877904"/>
<sequence>MIIYSKKENSIIVKAIFEIENISEDRDINKIIVYGLRKLATQVEENKIKIYDSKEIGVF</sequence>
<protein>
    <submittedName>
        <fullName evidence="1">Uncharacterized protein</fullName>
    </submittedName>
</protein>
<reference evidence="1 2" key="1">
    <citation type="journal article" date="2017" name="Viruses">
        <title>Differentiation and structure in Sulfolobus islandicus rod-shaped virus populations.</title>
        <authorList>
            <person name="Bautista M.A."/>
            <person name="Black J.A."/>
            <person name="Youngblut N.D."/>
            <person name="Whitaker R.J."/>
        </authorList>
    </citation>
    <scope>NUCLEOTIDE SEQUENCE [LARGE SCALE GENOMIC DNA]</scope>
</reference>
<dbReference type="EMBL" id="KY744233">
    <property type="protein sequence ID" value="ARQ96678.1"/>
    <property type="molecule type" value="Genomic_DNA"/>
</dbReference>
<keyword evidence="2" id="KW-1185">Reference proteome</keyword>
<dbReference type="Proteomes" id="UP000203002">
    <property type="component" value="Segment"/>
</dbReference>
<proteinExistence type="predicted"/>